<dbReference type="InterPro" id="IPR011009">
    <property type="entry name" value="Kinase-like_dom_sf"/>
</dbReference>
<dbReference type="InterPro" id="IPR000719">
    <property type="entry name" value="Prot_kinase_dom"/>
</dbReference>
<dbReference type="GO" id="GO:0004674">
    <property type="term" value="F:protein serine/threonine kinase activity"/>
    <property type="evidence" value="ECO:0007669"/>
    <property type="project" value="TreeGrafter"/>
</dbReference>
<name>A0A4S4M733_9APHY</name>
<dbReference type="OrthoDB" id="5987198at2759"/>
<dbReference type="EMBL" id="SGPM01000488">
    <property type="protein sequence ID" value="THH20527.1"/>
    <property type="molecule type" value="Genomic_DNA"/>
</dbReference>
<dbReference type="Gene3D" id="1.10.510.10">
    <property type="entry name" value="Transferase(Phosphotransferase) domain 1"/>
    <property type="match status" value="1"/>
</dbReference>
<dbReference type="PROSITE" id="PS50011">
    <property type="entry name" value="PROTEIN_KINASE_DOM"/>
    <property type="match status" value="1"/>
</dbReference>
<dbReference type="GO" id="GO:0005634">
    <property type="term" value="C:nucleus"/>
    <property type="evidence" value="ECO:0007669"/>
    <property type="project" value="TreeGrafter"/>
</dbReference>
<dbReference type="PANTHER" id="PTHR44167">
    <property type="entry name" value="OVARIAN-SPECIFIC SERINE/THREONINE-PROTEIN KINASE LOK-RELATED"/>
    <property type="match status" value="1"/>
</dbReference>
<protein>
    <recommendedName>
        <fullName evidence="1">Protein kinase domain-containing protein</fullName>
    </recommendedName>
</protein>
<evidence type="ECO:0000313" key="3">
    <source>
        <dbReference type="Proteomes" id="UP000308730"/>
    </source>
</evidence>
<gene>
    <name evidence="2" type="ORF">EUX98_g8563</name>
</gene>
<dbReference type="GO" id="GO:0005524">
    <property type="term" value="F:ATP binding"/>
    <property type="evidence" value="ECO:0007669"/>
    <property type="project" value="InterPro"/>
</dbReference>
<comment type="caution">
    <text evidence="2">The sequence shown here is derived from an EMBL/GenBank/DDBJ whole genome shotgun (WGS) entry which is preliminary data.</text>
</comment>
<dbReference type="GO" id="GO:0044773">
    <property type="term" value="P:mitotic DNA damage checkpoint signaling"/>
    <property type="evidence" value="ECO:0007669"/>
    <property type="project" value="TreeGrafter"/>
</dbReference>
<evidence type="ECO:0000313" key="2">
    <source>
        <dbReference type="EMBL" id="THH20527.1"/>
    </source>
</evidence>
<reference evidence="2 3" key="1">
    <citation type="submission" date="2019-02" db="EMBL/GenBank/DDBJ databases">
        <title>Genome sequencing of the rare red list fungi Antrodiella citrinella (Flaviporus citrinellus).</title>
        <authorList>
            <person name="Buettner E."/>
            <person name="Kellner H."/>
        </authorList>
    </citation>
    <scope>NUCLEOTIDE SEQUENCE [LARGE SCALE GENOMIC DNA]</scope>
    <source>
        <strain evidence="2 3">DSM 108506</strain>
    </source>
</reference>
<dbReference type="AlphaFoldDB" id="A0A4S4M733"/>
<keyword evidence="3" id="KW-1185">Reference proteome</keyword>
<dbReference type="SMART" id="SM00220">
    <property type="entry name" value="S_TKc"/>
    <property type="match status" value="1"/>
</dbReference>
<evidence type="ECO:0000259" key="1">
    <source>
        <dbReference type="PROSITE" id="PS50011"/>
    </source>
</evidence>
<dbReference type="Proteomes" id="UP000308730">
    <property type="component" value="Unassembled WGS sequence"/>
</dbReference>
<dbReference type="SUPFAM" id="SSF56112">
    <property type="entry name" value="Protein kinase-like (PK-like)"/>
    <property type="match status" value="1"/>
</dbReference>
<organism evidence="2 3">
    <name type="scientific">Antrodiella citrinella</name>
    <dbReference type="NCBI Taxonomy" id="2447956"/>
    <lineage>
        <taxon>Eukaryota</taxon>
        <taxon>Fungi</taxon>
        <taxon>Dikarya</taxon>
        <taxon>Basidiomycota</taxon>
        <taxon>Agaricomycotina</taxon>
        <taxon>Agaricomycetes</taxon>
        <taxon>Polyporales</taxon>
        <taxon>Steccherinaceae</taxon>
        <taxon>Antrodiella</taxon>
    </lineage>
</organism>
<sequence length="361" mass="41627">MSTYAEERRDVSFGPYTPEDFTGLGALHPSEILWRDRYLYLKEHGYTLRIRYKPDWKPSWFGNDVPPDCFEDFIMAREDIVIDAVPTGQNHRVSIKVVPRATQEITIARMLSSKDVSGNPNNHCVPVLDVLPDPLDSSNALLVMPYLRPFNSPPFEVVEEVMDFIRQTLEGLSFIHSQGVAHRDCSTRNIMMDARPLYPEDHHPVHTHLSPDVRNQARHLSRTESPVKYYYIDFGMSTYFREGEPPYVLGAKGADQDAPELSNKYPYNPYMLDIFILGHTYLGLSFLEPLITAMMHVQPERRPTASVALRMFSDIRRNLNHTHLHWRLRRRNETGTERVVYDTISAAKMGFSLMRKGLMGT</sequence>
<feature type="domain" description="Protein kinase" evidence="1">
    <location>
        <begin position="16"/>
        <end position="361"/>
    </location>
</feature>
<proteinExistence type="predicted"/>
<dbReference type="PANTHER" id="PTHR44167:SF30">
    <property type="entry name" value="PHOSPHORYLASE KINASE"/>
    <property type="match status" value="1"/>
</dbReference>
<accession>A0A4S4M733</accession>